<dbReference type="GO" id="GO:0016874">
    <property type="term" value="F:ligase activity"/>
    <property type="evidence" value="ECO:0007669"/>
    <property type="project" value="UniProtKB-KW"/>
</dbReference>
<sequence>MKLDEYRRKRDPERTNEPFPTPEQERRARKKTTVQKRGTHEGSFVVHLHDARRRHYDLRIEVGGVLASFAVPRGPSLDPKERRLAVRTEDHPLDYIDFEKVIPEGNYGAGPMILWDRGTVRYPNGSAEEGLGGGKLDLELAGTKLQGAFTLVRTGGRRGRGRAAKGTSDEDEKGARQWLLIKRSDEFAETDRDLTAEAPRSVLSGLTVEELEAGKAPPGSRSKPAARAGRSASASTKERAKTTRKPAKAEGEKPGRTAREAVRAAAKRHVPLSNPTKVLWPGEGISKRDLQAYYEAVGPLMLPYLRDRPVMLVRYPDGIEGKHFHQWSAPRGAPSWLRTARLETDQPSEAVDTILIDSVESLLYVANLAAIEVHTLAARVSELGTCDFLTIDFDVKQSSLRAAVPLALELRQELEAAGLQGFPKTSGKTGLHVLVPLGPGIPFETAKMLADLLGRLLVHHAPEAATMERFISRRGKRVFVDTGQTGQHRTLVAPYSPRAVPEGTVSMPLDWEEVTPALDPRAFTLETVPGRLEEVGDRLDGLLSARPDVPDAVARLERMARRKRAA</sequence>
<dbReference type="InterPro" id="IPR014145">
    <property type="entry name" value="LigD_pol_dom"/>
</dbReference>
<dbReference type="InterPro" id="IPR052171">
    <property type="entry name" value="NHEJ_LigD"/>
</dbReference>
<accession>A0A0K1E862</accession>
<keyword evidence="5" id="KW-1185">Reference proteome</keyword>
<feature type="domain" description="DNA ligase D polymerase" evidence="3">
    <location>
        <begin position="287"/>
        <end position="537"/>
    </location>
</feature>
<evidence type="ECO:0000313" key="4">
    <source>
        <dbReference type="EMBL" id="AKT36763.1"/>
    </source>
</evidence>
<gene>
    <name evidence="4" type="primary">ligC</name>
    <name evidence="4" type="ORF">CMC5_008840</name>
</gene>
<dbReference type="CDD" id="cd04861">
    <property type="entry name" value="LigD_Pol_like"/>
    <property type="match status" value="1"/>
</dbReference>
<dbReference type="PANTHER" id="PTHR42705">
    <property type="entry name" value="BIFUNCTIONAL NON-HOMOLOGOUS END JOINING PROTEIN LIGD"/>
    <property type="match status" value="1"/>
</dbReference>
<name>A0A0K1E862_CHOCO</name>
<dbReference type="KEGG" id="ccro:CMC5_008840"/>
<dbReference type="AlphaFoldDB" id="A0A0K1E862"/>
<dbReference type="RefSeq" id="WP_050429228.1">
    <property type="nucleotide sequence ID" value="NZ_CP012159.1"/>
</dbReference>
<feature type="compositionally biased region" description="Basic and acidic residues" evidence="1">
    <location>
        <begin position="1"/>
        <end position="16"/>
    </location>
</feature>
<dbReference type="Pfam" id="PF13298">
    <property type="entry name" value="LigD_N"/>
    <property type="match status" value="1"/>
</dbReference>
<reference evidence="4" key="1">
    <citation type="submission" date="2015-07" db="EMBL/GenBank/DDBJ databases">
        <title>Genome analysis of myxobacterium Chondromyces crocatus Cm c5 reveals a high potential for natural compound synthesis and the genetic basis for the loss of fruiting body formation.</title>
        <authorList>
            <person name="Zaburannyi N."/>
            <person name="Bunk B."/>
            <person name="Maier J."/>
            <person name="Overmann J."/>
            <person name="Mueller R."/>
        </authorList>
    </citation>
    <scope>NUCLEOTIDE SEQUENCE [LARGE SCALE GENOMIC DNA]</scope>
    <source>
        <strain evidence="4">Cm c5</strain>
    </source>
</reference>
<dbReference type="EMBL" id="CP012159">
    <property type="protein sequence ID" value="AKT36763.1"/>
    <property type="molecule type" value="Genomic_DNA"/>
</dbReference>
<dbReference type="NCBIfam" id="TIGR02777">
    <property type="entry name" value="LigD_PE_dom"/>
    <property type="match status" value="1"/>
</dbReference>
<organism evidence="4 5">
    <name type="scientific">Chondromyces crocatus</name>
    <dbReference type="NCBI Taxonomy" id="52"/>
    <lineage>
        <taxon>Bacteria</taxon>
        <taxon>Pseudomonadati</taxon>
        <taxon>Myxococcota</taxon>
        <taxon>Polyangia</taxon>
        <taxon>Polyangiales</taxon>
        <taxon>Polyangiaceae</taxon>
        <taxon>Chondromyces</taxon>
    </lineage>
</organism>
<feature type="compositionally biased region" description="Low complexity" evidence="1">
    <location>
        <begin position="220"/>
        <end position="235"/>
    </location>
</feature>
<feature type="compositionally biased region" description="Basic and acidic residues" evidence="1">
    <location>
        <begin position="236"/>
        <end position="258"/>
    </location>
</feature>
<dbReference type="STRING" id="52.CMC5_008840"/>
<dbReference type="Gene3D" id="3.90.920.10">
    <property type="entry name" value="DNA primase, PRIM domain"/>
    <property type="match status" value="1"/>
</dbReference>
<dbReference type="Proteomes" id="UP000067626">
    <property type="component" value="Chromosome"/>
</dbReference>
<dbReference type="NCBIfam" id="TIGR02778">
    <property type="entry name" value="ligD_pol"/>
    <property type="match status" value="1"/>
</dbReference>
<proteinExistence type="predicted"/>
<dbReference type="PATRIC" id="fig|52.7.peg.952"/>
<evidence type="ECO:0000313" key="5">
    <source>
        <dbReference type="Proteomes" id="UP000067626"/>
    </source>
</evidence>
<keyword evidence="4" id="KW-0436">Ligase</keyword>
<feature type="region of interest" description="Disordered" evidence="1">
    <location>
        <begin position="1"/>
        <end position="42"/>
    </location>
</feature>
<evidence type="ECO:0000256" key="1">
    <source>
        <dbReference type="SAM" id="MobiDB-lite"/>
    </source>
</evidence>
<evidence type="ECO:0000259" key="2">
    <source>
        <dbReference type="Pfam" id="PF13298"/>
    </source>
</evidence>
<feature type="region of interest" description="Disordered" evidence="1">
    <location>
        <begin position="208"/>
        <end position="258"/>
    </location>
</feature>
<protein>
    <submittedName>
        <fullName evidence="4">ATP-dependent DNA ligase</fullName>
    </submittedName>
</protein>
<dbReference type="InterPro" id="IPR014144">
    <property type="entry name" value="LigD_PE_domain"/>
</dbReference>
<dbReference type="Pfam" id="PF21686">
    <property type="entry name" value="LigD_Prim-Pol"/>
    <property type="match status" value="1"/>
</dbReference>
<evidence type="ECO:0000259" key="3">
    <source>
        <dbReference type="Pfam" id="PF21686"/>
    </source>
</evidence>
<feature type="domain" description="DNA ligase D 3'-phosphoesterase" evidence="2">
    <location>
        <begin position="47"/>
        <end position="153"/>
    </location>
</feature>
<dbReference type="PANTHER" id="PTHR42705:SF3">
    <property type="entry name" value="ATP-DEPENDENT DNA LIGASE"/>
    <property type="match status" value="1"/>
</dbReference>